<dbReference type="EMBL" id="WUEK01000003">
    <property type="protein sequence ID" value="MXG89050.1"/>
    <property type="molecule type" value="Genomic_DNA"/>
</dbReference>
<sequence>MSRTGWMVAGLGAVLVLGGVVGLVIAPPAQTDFGWFAYTPLGGPPRYAPSSLVLLSAGQVVAAAAVVAGLLVLAALAGYAAGRRRQM</sequence>
<evidence type="ECO:0000313" key="2">
    <source>
        <dbReference type="EMBL" id="MXG89050.1"/>
    </source>
</evidence>
<keyword evidence="1" id="KW-0812">Transmembrane</keyword>
<keyword evidence="1" id="KW-0472">Membrane</keyword>
<accession>A0A6L7EQY3</accession>
<name>A0A6L7EQY3_9ACTN</name>
<dbReference type="Proteomes" id="UP000473325">
    <property type="component" value="Unassembled WGS sequence"/>
</dbReference>
<comment type="caution">
    <text evidence="2">The sequence shown here is derived from an EMBL/GenBank/DDBJ whole genome shotgun (WGS) entry which is preliminary data.</text>
</comment>
<organism evidence="2 3">
    <name type="scientific">Nocardioides flavescens</name>
    <dbReference type="NCBI Taxonomy" id="2691959"/>
    <lineage>
        <taxon>Bacteria</taxon>
        <taxon>Bacillati</taxon>
        <taxon>Actinomycetota</taxon>
        <taxon>Actinomycetes</taxon>
        <taxon>Propionibacteriales</taxon>
        <taxon>Nocardioidaceae</taxon>
        <taxon>Nocardioides</taxon>
    </lineage>
</organism>
<proteinExistence type="predicted"/>
<feature type="transmembrane region" description="Helical" evidence="1">
    <location>
        <begin position="55"/>
        <end position="81"/>
    </location>
</feature>
<reference evidence="2 3" key="1">
    <citation type="submission" date="2019-12" db="EMBL/GenBank/DDBJ databases">
        <authorList>
            <person name="Kun Z."/>
        </authorList>
    </citation>
    <scope>NUCLEOTIDE SEQUENCE [LARGE SCALE GENOMIC DNA]</scope>
    <source>
        <strain evidence="2 3">YIM 123512</strain>
    </source>
</reference>
<evidence type="ECO:0000313" key="3">
    <source>
        <dbReference type="Proteomes" id="UP000473325"/>
    </source>
</evidence>
<keyword evidence="3" id="KW-1185">Reference proteome</keyword>
<keyword evidence="1" id="KW-1133">Transmembrane helix</keyword>
<protein>
    <submittedName>
        <fullName evidence="2">Uncharacterized protein</fullName>
    </submittedName>
</protein>
<dbReference type="AlphaFoldDB" id="A0A6L7EQY3"/>
<evidence type="ECO:0000256" key="1">
    <source>
        <dbReference type="SAM" id="Phobius"/>
    </source>
</evidence>
<dbReference type="RefSeq" id="WP_160876115.1">
    <property type="nucleotide sequence ID" value="NZ_WUEK01000003.1"/>
</dbReference>
<gene>
    <name evidence="2" type="ORF">GRQ65_05750</name>
</gene>